<organism evidence="1 2">
    <name type="scientific">Paramecium pentaurelia</name>
    <dbReference type="NCBI Taxonomy" id="43138"/>
    <lineage>
        <taxon>Eukaryota</taxon>
        <taxon>Sar</taxon>
        <taxon>Alveolata</taxon>
        <taxon>Ciliophora</taxon>
        <taxon>Intramacronucleata</taxon>
        <taxon>Oligohymenophorea</taxon>
        <taxon>Peniculida</taxon>
        <taxon>Parameciidae</taxon>
        <taxon>Paramecium</taxon>
    </lineage>
</organism>
<gene>
    <name evidence="1" type="ORF">PPENT_87.1.T0950205</name>
</gene>
<dbReference type="EMBL" id="CAJJDO010000095">
    <property type="protein sequence ID" value="CAD8190209.1"/>
    <property type="molecule type" value="Genomic_DNA"/>
</dbReference>
<evidence type="ECO:0000313" key="2">
    <source>
        <dbReference type="Proteomes" id="UP000689195"/>
    </source>
</evidence>
<dbReference type="Proteomes" id="UP000689195">
    <property type="component" value="Unassembled WGS sequence"/>
</dbReference>
<evidence type="ECO:0000313" key="1">
    <source>
        <dbReference type="EMBL" id="CAD8190209.1"/>
    </source>
</evidence>
<dbReference type="AlphaFoldDB" id="A0A8S1WPV1"/>
<accession>A0A8S1WPV1</accession>
<sequence length="68" mass="8250">MGGIALCGDKFSMSKKFLKSLNYFLFWILRPKRITIFTNRQRVRFFFTRFPNLPFVLKQLPLFMPKQE</sequence>
<protein>
    <submittedName>
        <fullName evidence="1">Uncharacterized protein</fullName>
    </submittedName>
</protein>
<reference evidence="1" key="1">
    <citation type="submission" date="2021-01" db="EMBL/GenBank/DDBJ databases">
        <authorList>
            <consortium name="Genoscope - CEA"/>
            <person name="William W."/>
        </authorList>
    </citation>
    <scope>NUCLEOTIDE SEQUENCE</scope>
</reference>
<name>A0A8S1WPV1_9CILI</name>
<comment type="caution">
    <text evidence="1">The sequence shown here is derived from an EMBL/GenBank/DDBJ whole genome shotgun (WGS) entry which is preliminary data.</text>
</comment>
<proteinExistence type="predicted"/>
<keyword evidence="2" id="KW-1185">Reference proteome</keyword>